<protein>
    <recommendedName>
        <fullName evidence="1">Polymerase/histidinol phosphatase N-terminal domain-containing protein</fullName>
    </recommendedName>
</protein>
<dbReference type="GO" id="GO:0005829">
    <property type="term" value="C:cytosol"/>
    <property type="evidence" value="ECO:0007669"/>
    <property type="project" value="TreeGrafter"/>
</dbReference>
<dbReference type="InterPro" id="IPR003141">
    <property type="entry name" value="Pol/His_phosphatase_N"/>
</dbReference>
<dbReference type="NCBIfam" id="NF004981">
    <property type="entry name" value="PRK06361.1"/>
    <property type="match status" value="1"/>
</dbReference>
<sequence length="212" mass="22924">MMIDLHTHSIFSDGVLIPAELARRAERKGIRVLGITDHGDMSNMDFIIPRIVEAADSLSRVMDIHIIPGIEITHVPPPLIPDLAKKARELGARLVIVHGETLVEPVAPGTNRAALESDIDILAHPGLISREEAELARDRGVCLEISARKGHCLANGHVAKMALETGARMVLNTDSHAPGDLIDMDQALQTARGAGLSRSDFDQMIQNASAFF</sequence>
<reference evidence="2" key="1">
    <citation type="submission" date="2019-01" db="EMBL/GenBank/DDBJ databases">
        <authorList>
            <consortium name="Genoscope - CEA"/>
            <person name="William W."/>
        </authorList>
    </citation>
    <scope>NUCLEOTIDE SEQUENCE</scope>
    <source>
        <strain evidence="2">CR-1</strain>
    </source>
</reference>
<dbReference type="SUPFAM" id="SSF89550">
    <property type="entry name" value="PHP domain-like"/>
    <property type="match status" value="1"/>
</dbReference>
<gene>
    <name evidence="2" type="ORF">EPICR_170037</name>
</gene>
<dbReference type="AlphaFoldDB" id="A0A484HKK8"/>
<dbReference type="SMART" id="SM00481">
    <property type="entry name" value="POLIIIAc"/>
    <property type="match status" value="1"/>
</dbReference>
<dbReference type="EMBL" id="CAACVI010000009">
    <property type="protein sequence ID" value="VEN73421.1"/>
    <property type="molecule type" value="Genomic_DNA"/>
</dbReference>
<dbReference type="Gene3D" id="3.20.20.140">
    <property type="entry name" value="Metal-dependent hydrolases"/>
    <property type="match status" value="1"/>
</dbReference>
<feature type="domain" description="Polymerase/histidinol phosphatase N-terminal" evidence="1">
    <location>
        <begin position="3"/>
        <end position="76"/>
    </location>
</feature>
<dbReference type="InterPro" id="IPR050243">
    <property type="entry name" value="PHP_phosphatase"/>
</dbReference>
<dbReference type="GO" id="GO:0008270">
    <property type="term" value="F:zinc ion binding"/>
    <property type="evidence" value="ECO:0007669"/>
    <property type="project" value="TreeGrafter"/>
</dbReference>
<dbReference type="PANTHER" id="PTHR36928">
    <property type="entry name" value="PHOSPHATASE YCDX-RELATED"/>
    <property type="match status" value="1"/>
</dbReference>
<proteinExistence type="predicted"/>
<organism evidence="2">
    <name type="scientific">uncultured Desulfobacteraceae bacterium</name>
    <dbReference type="NCBI Taxonomy" id="218296"/>
    <lineage>
        <taxon>Bacteria</taxon>
        <taxon>Pseudomonadati</taxon>
        <taxon>Thermodesulfobacteriota</taxon>
        <taxon>Desulfobacteria</taxon>
        <taxon>Desulfobacterales</taxon>
        <taxon>Desulfobacteraceae</taxon>
        <taxon>environmental samples</taxon>
    </lineage>
</organism>
<dbReference type="PANTHER" id="PTHR36928:SF1">
    <property type="entry name" value="PHOSPHATASE YCDX-RELATED"/>
    <property type="match status" value="1"/>
</dbReference>
<dbReference type="GO" id="GO:0042578">
    <property type="term" value="F:phosphoric ester hydrolase activity"/>
    <property type="evidence" value="ECO:0007669"/>
    <property type="project" value="TreeGrafter"/>
</dbReference>
<name>A0A484HKK8_9BACT</name>
<evidence type="ECO:0000313" key="2">
    <source>
        <dbReference type="EMBL" id="VEN73421.1"/>
    </source>
</evidence>
<dbReference type="InterPro" id="IPR016195">
    <property type="entry name" value="Pol/histidinol_Pase-like"/>
</dbReference>
<accession>A0A484HKK8</accession>
<dbReference type="CDD" id="cd07432">
    <property type="entry name" value="PHP_HisPPase"/>
    <property type="match status" value="1"/>
</dbReference>
<dbReference type="Pfam" id="PF02811">
    <property type="entry name" value="PHP"/>
    <property type="match status" value="1"/>
</dbReference>
<dbReference type="InterPro" id="IPR004013">
    <property type="entry name" value="PHP_dom"/>
</dbReference>
<evidence type="ECO:0000259" key="1">
    <source>
        <dbReference type="SMART" id="SM00481"/>
    </source>
</evidence>